<dbReference type="InterPro" id="IPR031137">
    <property type="entry name" value="GRF"/>
</dbReference>
<dbReference type="GO" id="GO:0005524">
    <property type="term" value="F:ATP binding"/>
    <property type="evidence" value="ECO:0007669"/>
    <property type="project" value="UniProtKB-UniRule"/>
</dbReference>
<dbReference type="Pfam" id="PF08879">
    <property type="entry name" value="WRC"/>
    <property type="match status" value="1"/>
</dbReference>
<evidence type="ECO:0000256" key="2">
    <source>
        <dbReference type="ARBA" id="ARBA00008122"/>
    </source>
</evidence>
<evidence type="ECO:0000256" key="5">
    <source>
        <dbReference type="RuleBase" id="RU367127"/>
    </source>
</evidence>
<comment type="similarity">
    <text evidence="2 5">Belongs to the GRF family.</text>
</comment>
<dbReference type="PROSITE" id="PS51666">
    <property type="entry name" value="QLQ"/>
    <property type="match status" value="1"/>
</dbReference>
<dbReference type="PANTHER" id="PTHR31602:SF111">
    <property type="entry name" value="GROWTH-REGULATING FACTOR"/>
    <property type="match status" value="1"/>
</dbReference>
<evidence type="ECO:0000313" key="10">
    <source>
        <dbReference type="Proteomes" id="UP001630127"/>
    </source>
</evidence>
<evidence type="ECO:0000256" key="4">
    <source>
        <dbReference type="PROSITE-ProRule" id="PRU01002"/>
    </source>
</evidence>
<keyword evidence="5" id="KW-0010">Activator</keyword>
<dbReference type="PROSITE" id="PS51667">
    <property type="entry name" value="WRC"/>
    <property type="match status" value="1"/>
</dbReference>
<dbReference type="GO" id="GO:0006351">
    <property type="term" value="P:DNA-templated transcription"/>
    <property type="evidence" value="ECO:0007669"/>
    <property type="project" value="UniProtKB-UniRule"/>
</dbReference>
<evidence type="ECO:0000259" key="7">
    <source>
        <dbReference type="PROSITE" id="PS51666"/>
    </source>
</evidence>
<evidence type="ECO:0000256" key="1">
    <source>
        <dbReference type="ARBA" id="ARBA00004123"/>
    </source>
</evidence>
<reference evidence="9 10" key="1">
    <citation type="submission" date="2024-11" db="EMBL/GenBank/DDBJ databases">
        <title>A near-complete genome assembly of Cinchona calisaya.</title>
        <authorList>
            <person name="Lian D.C."/>
            <person name="Zhao X.W."/>
            <person name="Wei L."/>
        </authorList>
    </citation>
    <scope>NUCLEOTIDE SEQUENCE [LARGE SCALE GENOMIC DNA]</scope>
    <source>
        <tissue evidence="9">Nenye</tissue>
    </source>
</reference>
<keyword evidence="10" id="KW-1185">Reference proteome</keyword>
<evidence type="ECO:0000313" key="9">
    <source>
        <dbReference type="EMBL" id="KAL3514358.1"/>
    </source>
</evidence>
<keyword evidence="5" id="KW-0804">Transcription</keyword>
<dbReference type="InterPro" id="IPR014977">
    <property type="entry name" value="WRC_dom"/>
</dbReference>
<dbReference type="PANTHER" id="PTHR31602">
    <property type="entry name" value="GROWTH-REGULATING FACTOR 5"/>
    <property type="match status" value="1"/>
</dbReference>
<keyword evidence="3 4" id="KW-0539">Nucleus</keyword>
<feature type="domain" description="QLQ" evidence="7">
    <location>
        <begin position="128"/>
        <end position="163"/>
    </location>
</feature>
<evidence type="ECO:0000256" key="6">
    <source>
        <dbReference type="SAM" id="MobiDB-lite"/>
    </source>
</evidence>
<comment type="domain">
    <text evidence="5">The QLQ domain and WRC domain may be involved in protein-protein interaction and DNA-binding, respectively.</text>
</comment>
<comment type="subcellular location">
    <subcellularLocation>
        <location evidence="1 4 5">Nucleus</location>
    </subcellularLocation>
</comment>
<dbReference type="InterPro" id="IPR014978">
    <property type="entry name" value="Gln-Leu-Gln_QLQ"/>
</dbReference>
<dbReference type="Pfam" id="PF08880">
    <property type="entry name" value="QLQ"/>
    <property type="match status" value="1"/>
</dbReference>
<feature type="compositionally biased region" description="Polar residues" evidence="6">
    <location>
        <begin position="434"/>
        <end position="452"/>
    </location>
</feature>
<keyword evidence="5" id="KW-0805">Transcription regulation</keyword>
<feature type="region of interest" description="Disordered" evidence="6">
    <location>
        <begin position="434"/>
        <end position="456"/>
    </location>
</feature>
<evidence type="ECO:0000259" key="8">
    <source>
        <dbReference type="PROSITE" id="PS51667"/>
    </source>
</evidence>
<comment type="function">
    <text evidence="5">Transcription activator.</text>
</comment>
<dbReference type="EMBL" id="JBJUIK010000011">
    <property type="protein sequence ID" value="KAL3514358.1"/>
    <property type="molecule type" value="Genomic_DNA"/>
</dbReference>
<name>A0ABD2Z5F0_9GENT</name>
<dbReference type="GO" id="GO:0005634">
    <property type="term" value="C:nucleus"/>
    <property type="evidence" value="ECO:0007669"/>
    <property type="project" value="UniProtKB-SubCell"/>
</dbReference>
<feature type="domain" description="WRC" evidence="8">
    <location>
        <begin position="195"/>
        <end position="239"/>
    </location>
</feature>
<accession>A0ABD2Z5F0</accession>
<dbReference type="Proteomes" id="UP001630127">
    <property type="component" value="Unassembled WGS sequence"/>
</dbReference>
<feature type="short sequence motif" description="Bipartite nuclear localization signal" evidence="4">
    <location>
        <begin position="200"/>
        <end position="210"/>
    </location>
</feature>
<dbReference type="AlphaFoldDB" id="A0ABD2Z5F0"/>
<sequence length="584" mass="63002">MDFGVLMCSETTGFPPPSNAVASSGAETKEKWYGSAGFLKHERSVGISTDSAEDQLRDLKVAKICSNLYTEGSGQQQMLSFSSPNSQTMTLPYHNYHHPSAYTKTAGYISGGLNAANMQGVLSGVRGPFTPSQWMELEHQALIYKYINANVPIPSYLLIPIRKAIDSAGFSSFAGLRPSAFGWGAFHLGYSNSTDPEPGRCRRTDGKKWRCSRDAVADQKYCERHMNRGRHRSRKPVEGQTGHSVAGTSYFCAKVIPTSSASAAVVTGGSASNSLGLSPHNQLNNLQTGANAQCAASPKLDRSSMEKENLGGRFQETTGFSIISPSINMKDYQYPIPKSQNPYQQSSQGEFGQVCSDSLLNPLDRNASLVNCRNYGTSKDVNDHESKSHRGLRQFMDDWPNNQSERSSVSWPDIDVHSDRTQLSISISMAASDFMSSTSSPTNEQLTSSPSRSSRELEATKMGLGLGTIVNDHTHRQANWIPISWESSMGGPLAEVLHSRNNSMSDSKSASALKLMTEGWDTSSHLASSPTGVLQKAAFLSRSNSINGSSPRAEAASKAHEGAASLCGGGVLRSTLMKPALPAL</sequence>
<evidence type="ECO:0000256" key="3">
    <source>
        <dbReference type="ARBA" id="ARBA00023242"/>
    </source>
</evidence>
<feature type="short sequence motif" description="Bipartite nuclear localization signal" evidence="4">
    <location>
        <begin position="228"/>
        <end position="235"/>
    </location>
</feature>
<protein>
    <recommendedName>
        <fullName evidence="5">Growth-regulating factor</fullName>
    </recommendedName>
</protein>
<dbReference type="GO" id="GO:0099402">
    <property type="term" value="P:plant organ development"/>
    <property type="evidence" value="ECO:0007669"/>
    <property type="project" value="UniProtKB-ARBA"/>
</dbReference>
<proteinExistence type="inferred from homology"/>
<organism evidence="9 10">
    <name type="scientific">Cinchona calisaya</name>
    <dbReference type="NCBI Taxonomy" id="153742"/>
    <lineage>
        <taxon>Eukaryota</taxon>
        <taxon>Viridiplantae</taxon>
        <taxon>Streptophyta</taxon>
        <taxon>Embryophyta</taxon>
        <taxon>Tracheophyta</taxon>
        <taxon>Spermatophyta</taxon>
        <taxon>Magnoliopsida</taxon>
        <taxon>eudicotyledons</taxon>
        <taxon>Gunneridae</taxon>
        <taxon>Pentapetalae</taxon>
        <taxon>asterids</taxon>
        <taxon>lamiids</taxon>
        <taxon>Gentianales</taxon>
        <taxon>Rubiaceae</taxon>
        <taxon>Cinchonoideae</taxon>
        <taxon>Cinchoneae</taxon>
        <taxon>Cinchona</taxon>
    </lineage>
</organism>
<dbReference type="SMART" id="SM00951">
    <property type="entry name" value="QLQ"/>
    <property type="match status" value="1"/>
</dbReference>
<comment type="caution">
    <text evidence="9">The sequence shown here is derived from an EMBL/GenBank/DDBJ whole genome shotgun (WGS) entry which is preliminary data.</text>
</comment>
<gene>
    <name evidence="9" type="ORF">ACH5RR_027075</name>
</gene>